<dbReference type="PANTHER" id="PTHR46310:SF7">
    <property type="entry name" value="AMIDASE 1"/>
    <property type="match status" value="1"/>
</dbReference>
<evidence type="ECO:0000313" key="2">
    <source>
        <dbReference type="EMBL" id="BAQ15538.1"/>
    </source>
</evidence>
<accession>A0A0A8JXM9</accession>
<proteinExistence type="predicted"/>
<name>A0A0A8JXM9_9HYPH</name>
<dbReference type="SUPFAM" id="SSF75304">
    <property type="entry name" value="Amidase signature (AS) enzymes"/>
    <property type="match status" value="1"/>
</dbReference>
<keyword evidence="3" id="KW-1185">Reference proteome</keyword>
<evidence type="ECO:0000313" key="3">
    <source>
        <dbReference type="Proteomes" id="UP000031643"/>
    </source>
</evidence>
<dbReference type="KEGG" id="mcg:GL4_0067"/>
<dbReference type="OrthoDB" id="9777859at2"/>
<organism evidence="2 3">
    <name type="scientific">Methyloceanibacter caenitepidi</name>
    <dbReference type="NCBI Taxonomy" id="1384459"/>
    <lineage>
        <taxon>Bacteria</taxon>
        <taxon>Pseudomonadati</taxon>
        <taxon>Pseudomonadota</taxon>
        <taxon>Alphaproteobacteria</taxon>
        <taxon>Hyphomicrobiales</taxon>
        <taxon>Hyphomicrobiaceae</taxon>
        <taxon>Methyloceanibacter</taxon>
    </lineage>
</organism>
<evidence type="ECO:0000259" key="1">
    <source>
        <dbReference type="Pfam" id="PF01425"/>
    </source>
</evidence>
<dbReference type="Pfam" id="PF01425">
    <property type="entry name" value="Amidase"/>
    <property type="match status" value="2"/>
</dbReference>
<dbReference type="PANTHER" id="PTHR46310">
    <property type="entry name" value="AMIDASE 1"/>
    <property type="match status" value="1"/>
</dbReference>
<dbReference type="RefSeq" id="WP_045363304.1">
    <property type="nucleotide sequence ID" value="NZ_AP014648.1"/>
</dbReference>
<feature type="domain" description="Amidase" evidence="1">
    <location>
        <begin position="22"/>
        <end position="195"/>
    </location>
</feature>
<reference evidence="2 3" key="1">
    <citation type="submission" date="2014-09" db="EMBL/GenBank/DDBJ databases">
        <title>Genome sequencing of Methyloceanibacter caenitepidi Gela4.</title>
        <authorList>
            <person name="Takeuchi M."/>
            <person name="Susumu S."/>
            <person name="Kamagata Y."/>
            <person name="Oshima K."/>
            <person name="Hattori M."/>
            <person name="Iwasaki W."/>
        </authorList>
    </citation>
    <scope>NUCLEOTIDE SEQUENCE [LARGE SCALE GENOMIC DNA]</scope>
    <source>
        <strain evidence="2 3">Gela4</strain>
    </source>
</reference>
<dbReference type="InterPro" id="IPR023631">
    <property type="entry name" value="Amidase_dom"/>
</dbReference>
<dbReference type="Gene3D" id="3.90.1300.10">
    <property type="entry name" value="Amidase signature (AS) domain"/>
    <property type="match status" value="1"/>
</dbReference>
<dbReference type="NCBIfam" id="NF006169">
    <property type="entry name" value="PRK08310.1"/>
    <property type="match status" value="1"/>
</dbReference>
<feature type="domain" description="Amidase" evidence="1">
    <location>
        <begin position="276"/>
        <end position="388"/>
    </location>
</feature>
<gene>
    <name evidence="2" type="ORF">GL4_0067</name>
</gene>
<dbReference type="STRING" id="1384459.GL4_0067"/>
<dbReference type="InterPro" id="IPR036928">
    <property type="entry name" value="AS_sf"/>
</dbReference>
<dbReference type="EMBL" id="AP014648">
    <property type="protein sequence ID" value="BAQ15538.1"/>
    <property type="molecule type" value="Genomic_DNA"/>
</dbReference>
<dbReference type="HOGENOM" id="CLU_009600_0_3_5"/>
<protein>
    <submittedName>
        <fullName evidence="2">Amidase</fullName>
    </submittedName>
</protein>
<dbReference type="Proteomes" id="UP000031643">
    <property type="component" value="Chromosome"/>
</dbReference>
<sequence>MLGIPKHDPVHALVPHTLEEPLAGAEDGPLAGRSFMVKDLFAIEGRKTGNGNPESYAAATPALATAPAVATLLDAGATLTGITICDEFFYSVLGTNAHYGQPVNPRSGRYVTGGSSCGSAAAVAAQMCDFALGSDTGGSIRVPASFCGLFGLRPTHGRIAMNGVTPMAPSFDTVGVLAADAELFRTVSRLLLQGDGREAPIERLILAKDIVSECEASVDQLVWRTLDALAPALPDVQQADIAGETIVAWRSAFATIQGFEIQSTLLPFVRDNDVELGPGIKERFEIAAGIRPEDAEEARQVRQTVAAHLKSILQPGTAIVLPTTPTQPPERNIPDGASFAEYRTRTLQNTCMAGLAGLPQISVPVGEASGCPAGLSFIGWEGGDEALLDFAVGLSDML</sequence>
<dbReference type="AlphaFoldDB" id="A0A0A8JXM9"/>